<evidence type="ECO:0000313" key="1">
    <source>
        <dbReference type="EMBL" id="OYD13755.1"/>
    </source>
</evidence>
<proteinExistence type="predicted"/>
<accession>A0A235BQB3</accession>
<gene>
    <name evidence="1" type="ORF">CH333_10040</name>
</gene>
<evidence type="ECO:0000313" key="2">
    <source>
        <dbReference type="Proteomes" id="UP000215215"/>
    </source>
</evidence>
<dbReference type="EMBL" id="NOZQ01000216">
    <property type="protein sequence ID" value="OYD13755.1"/>
    <property type="molecule type" value="Genomic_DNA"/>
</dbReference>
<name>A0A235BQB3_UNCW3</name>
<dbReference type="Proteomes" id="UP000215215">
    <property type="component" value="Unassembled WGS sequence"/>
</dbReference>
<comment type="caution">
    <text evidence="1">The sequence shown here is derived from an EMBL/GenBank/DDBJ whole genome shotgun (WGS) entry which is preliminary data.</text>
</comment>
<protein>
    <submittedName>
        <fullName evidence="1">Uncharacterized protein</fullName>
    </submittedName>
</protein>
<sequence>MKKFFVIILFCLSGVIFADPIPMGIATEFRVSPDSLEGIELAFIAPDEPIGAGWRVITRA</sequence>
<feature type="non-terminal residue" evidence="1">
    <location>
        <position position="60"/>
    </location>
</feature>
<reference evidence="1 2" key="1">
    <citation type="submission" date="2017-07" db="EMBL/GenBank/DDBJ databases">
        <title>Recovery of genomes from metagenomes via a dereplication, aggregation, and scoring strategy.</title>
        <authorList>
            <person name="Sieber C.M."/>
            <person name="Probst A.J."/>
            <person name="Sharrar A."/>
            <person name="Thomas B.C."/>
            <person name="Hess M."/>
            <person name="Tringe S.G."/>
            <person name="Banfield J.F."/>
        </authorList>
    </citation>
    <scope>NUCLEOTIDE SEQUENCE [LARGE SCALE GENOMIC DNA]</scope>
    <source>
        <strain evidence="1">JGI_Cruoil_03_44_89</strain>
    </source>
</reference>
<organism evidence="1 2">
    <name type="scientific">candidate division WOR-3 bacterium JGI_Cruoil_03_44_89</name>
    <dbReference type="NCBI Taxonomy" id="1973748"/>
    <lineage>
        <taxon>Bacteria</taxon>
        <taxon>Bacteria division WOR-3</taxon>
    </lineage>
</organism>
<dbReference type="AlphaFoldDB" id="A0A235BQB3"/>